<evidence type="ECO:0000313" key="3">
    <source>
        <dbReference type="Proteomes" id="UP000824469"/>
    </source>
</evidence>
<organism evidence="2 3">
    <name type="scientific">Taxus chinensis</name>
    <name type="common">Chinese yew</name>
    <name type="synonym">Taxus wallichiana var. chinensis</name>
    <dbReference type="NCBI Taxonomy" id="29808"/>
    <lineage>
        <taxon>Eukaryota</taxon>
        <taxon>Viridiplantae</taxon>
        <taxon>Streptophyta</taxon>
        <taxon>Embryophyta</taxon>
        <taxon>Tracheophyta</taxon>
        <taxon>Spermatophyta</taxon>
        <taxon>Pinopsida</taxon>
        <taxon>Pinidae</taxon>
        <taxon>Conifers II</taxon>
        <taxon>Cupressales</taxon>
        <taxon>Taxaceae</taxon>
        <taxon>Taxus</taxon>
    </lineage>
</organism>
<dbReference type="AlphaFoldDB" id="A0AA38G440"/>
<dbReference type="EMBL" id="JAHRHJ020000005">
    <property type="protein sequence ID" value="KAH9315702.1"/>
    <property type="molecule type" value="Genomic_DNA"/>
</dbReference>
<feature type="region of interest" description="Disordered" evidence="1">
    <location>
        <begin position="52"/>
        <end position="76"/>
    </location>
</feature>
<proteinExistence type="predicted"/>
<feature type="non-terminal residue" evidence="2">
    <location>
        <position position="1"/>
    </location>
</feature>
<reference evidence="2 3" key="1">
    <citation type="journal article" date="2021" name="Nat. Plants">
        <title>The Taxus genome provides insights into paclitaxel biosynthesis.</title>
        <authorList>
            <person name="Xiong X."/>
            <person name="Gou J."/>
            <person name="Liao Q."/>
            <person name="Li Y."/>
            <person name="Zhou Q."/>
            <person name="Bi G."/>
            <person name="Li C."/>
            <person name="Du R."/>
            <person name="Wang X."/>
            <person name="Sun T."/>
            <person name="Guo L."/>
            <person name="Liang H."/>
            <person name="Lu P."/>
            <person name="Wu Y."/>
            <person name="Zhang Z."/>
            <person name="Ro D.K."/>
            <person name="Shang Y."/>
            <person name="Huang S."/>
            <person name="Yan J."/>
        </authorList>
    </citation>
    <scope>NUCLEOTIDE SEQUENCE [LARGE SCALE GENOMIC DNA]</scope>
    <source>
        <strain evidence="2">Ta-2019</strain>
    </source>
</reference>
<evidence type="ECO:0000313" key="2">
    <source>
        <dbReference type="EMBL" id="KAH9315702.1"/>
    </source>
</evidence>
<feature type="non-terminal residue" evidence="2">
    <location>
        <position position="76"/>
    </location>
</feature>
<protein>
    <submittedName>
        <fullName evidence="2">Uncharacterized protein</fullName>
    </submittedName>
</protein>
<sequence length="76" mass="8514">FHDGTLFEDNVDLIQATQSFQVREEEATPNPKDEKCIPAMEENHIVSEALNTDKAIEEPSVLPPTSSPLSYDVKEK</sequence>
<comment type="caution">
    <text evidence="2">The sequence shown here is derived from an EMBL/GenBank/DDBJ whole genome shotgun (WGS) entry which is preliminary data.</text>
</comment>
<dbReference type="Proteomes" id="UP000824469">
    <property type="component" value="Unassembled WGS sequence"/>
</dbReference>
<keyword evidence="3" id="KW-1185">Reference proteome</keyword>
<name>A0AA38G440_TAXCH</name>
<evidence type="ECO:0000256" key="1">
    <source>
        <dbReference type="SAM" id="MobiDB-lite"/>
    </source>
</evidence>
<gene>
    <name evidence="2" type="ORF">KI387_024329</name>
</gene>
<accession>A0AA38G440</accession>